<evidence type="ECO:0000256" key="2">
    <source>
        <dbReference type="ARBA" id="ARBA00001946"/>
    </source>
</evidence>
<dbReference type="FunFam" id="3.40.50.720:FF:000095">
    <property type="entry name" value="NADP-dependent malic enzyme"/>
    <property type="match status" value="1"/>
</dbReference>
<feature type="binding site" evidence="10">
    <location>
        <position position="291"/>
    </location>
    <ligand>
        <name>a divalent metal cation</name>
        <dbReference type="ChEBI" id="CHEBI:60240"/>
    </ligand>
</feature>
<dbReference type="RefSeq" id="WP_184068745.1">
    <property type="nucleotide sequence ID" value="NZ_JACHNZ010000020.1"/>
</dbReference>
<dbReference type="GO" id="GO:0046872">
    <property type="term" value="F:metal ion binding"/>
    <property type="evidence" value="ECO:0007669"/>
    <property type="project" value="UniProtKB-KW"/>
</dbReference>
<dbReference type="AlphaFoldDB" id="A0A7W7B3D6"/>
<dbReference type="SUPFAM" id="SSF53223">
    <property type="entry name" value="Aminoacid dehydrogenase-like, N-terminal domain"/>
    <property type="match status" value="1"/>
</dbReference>
<gene>
    <name evidence="13" type="ORF">GGQ98_001983</name>
</gene>
<keyword evidence="5 9" id="KW-0479">Metal-binding</keyword>
<name>A0A7W7B3D6_9SPHN</name>
<dbReference type="InterPro" id="IPR046346">
    <property type="entry name" value="Aminoacid_DH-like_N_sf"/>
</dbReference>
<dbReference type="PANTHER" id="PTHR43237">
    <property type="entry name" value="NADP-DEPENDENT MALIC ENZYME"/>
    <property type="match status" value="1"/>
</dbReference>
<comment type="similarity">
    <text evidence="3">In the N-terminal section; belongs to the malic enzymes family.</text>
</comment>
<dbReference type="Gene3D" id="3.40.50.10750">
    <property type="entry name" value="Isocitrate/Isopropylmalate dehydrogenase-like"/>
    <property type="match status" value="1"/>
</dbReference>
<feature type="binding site" evidence="10">
    <location>
        <begin position="81"/>
        <end position="88"/>
    </location>
    <ligand>
        <name>NADP(+)</name>
        <dbReference type="ChEBI" id="CHEBI:58349"/>
    </ligand>
</feature>
<proteinExistence type="inferred from homology"/>
<dbReference type="SMART" id="SM01274">
    <property type="entry name" value="malic"/>
    <property type="match status" value="1"/>
</dbReference>
<dbReference type="InterPro" id="IPR042112">
    <property type="entry name" value="P_AcTrfase_dom2"/>
</dbReference>
<dbReference type="InterPro" id="IPR012302">
    <property type="entry name" value="Malic_NAD-bd"/>
</dbReference>
<dbReference type="PANTHER" id="PTHR43237:SF4">
    <property type="entry name" value="NADP-DEPENDENT MALIC ENZYME"/>
    <property type="match status" value="1"/>
</dbReference>
<dbReference type="EMBL" id="JACHNZ010000020">
    <property type="protein sequence ID" value="MBB4632358.1"/>
    <property type="molecule type" value="Genomic_DNA"/>
</dbReference>
<dbReference type="PIRSF" id="PIRSF036684">
    <property type="entry name" value="ME_PTA"/>
    <property type="match status" value="1"/>
</dbReference>
<dbReference type="GO" id="GO:0016746">
    <property type="term" value="F:acyltransferase activity"/>
    <property type="evidence" value="ECO:0007669"/>
    <property type="project" value="InterPro"/>
</dbReference>
<keyword evidence="14" id="KW-1185">Reference proteome</keyword>
<dbReference type="GO" id="GO:0004473">
    <property type="term" value="F:malate dehydrogenase (decarboxylating) (NADP+) activity"/>
    <property type="evidence" value="ECO:0007669"/>
    <property type="project" value="UniProtKB-EC"/>
</dbReference>
<feature type="binding site" evidence="9">
    <location>
        <position position="142"/>
    </location>
    <ligand>
        <name>a divalent metal cation</name>
        <dbReference type="ChEBI" id="CHEBI:60240"/>
    </ligand>
</feature>
<feature type="binding site" evidence="9">
    <location>
        <position position="141"/>
    </location>
    <ligand>
        <name>a divalent metal cation</name>
        <dbReference type="ChEBI" id="CHEBI:60240"/>
    </ligand>
</feature>
<evidence type="ECO:0000256" key="6">
    <source>
        <dbReference type="ARBA" id="ARBA00023002"/>
    </source>
</evidence>
<evidence type="ECO:0000259" key="11">
    <source>
        <dbReference type="SMART" id="SM00919"/>
    </source>
</evidence>
<comment type="similarity">
    <text evidence="4">In the C-terminal section; belongs to the phosphate acetyltransferase and butyryltransferase family.</text>
</comment>
<comment type="cofactor">
    <cofactor evidence="1">
        <name>Mn(2+)</name>
        <dbReference type="ChEBI" id="CHEBI:29035"/>
    </cofactor>
</comment>
<comment type="caution">
    <text evidence="13">The sequence shown here is derived from an EMBL/GenBank/DDBJ whole genome shotgun (WGS) entry which is preliminary data.</text>
</comment>
<accession>A0A7W7B3D6</accession>
<feature type="domain" description="Malic enzyme N-terminal" evidence="12">
    <location>
        <begin position="23"/>
        <end position="156"/>
    </location>
</feature>
<evidence type="ECO:0000256" key="9">
    <source>
        <dbReference type="PIRSR" id="PIRSR036684-2"/>
    </source>
</evidence>
<dbReference type="Pfam" id="PF01515">
    <property type="entry name" value="PTA_PTB"/>
    <property type="match status" value="1"/>
</dbReference>
<dbReference type="InterPro" id="IPR012188">
    <property type="entry name" value="ME_PTA"/>
</dbReference>
<evidence type="ECO:0000256" key="7">
    <source>
        <dbReference type="ARBA" id="ARBA00023268"/>
    </source>
</evidence>
<evidence type="ECO:0000256" key="4">
    <source>
        <dbReference type="ARBA" id="ARBA00008756"/>
    </source>
</evidence>
<keyword evidence="10" id="KW-0521">NADP</keyword>
<keyword evidence="7" id="KW-0511">Multifunctional enzyme</keyword>
<evidence type="ECO:0000313" key="14">
    <source>
        <dbReference type="Proteomes" id="UP000566324"/>
    </source>
</evidence>
<comment type="cofactor">
    <cofactor evidence="2">
        <name>Mg(2+)</name>
        <dbReference type="ChEBI" id="CHEBI:18420"/>
    </cofactor>
</comment>
<evidence type="ECO:0000256" key="3">
    <source>
        <dbReference type="ARBA" id="ARBA00007686"/>
    </source>
</evidence>
<dbReference type="InterPro" id="IPR045213">
    <property type="entry name" value="Malic_NAD-bd_bact_type"/>
</dbReference>
<dbReference type="InterPro" id="IPR036291">
    <property type="entry name" value="NAD(P)-bd_dom_sf"/>
</dbReference>
<evidence type="ECO:0000256" key="5">
    <source>
        <dbReference type="ARBA" id="ARBA00022723"/>
    </source>
</evidence>
<dbReference type="EC" id="1.1.1.40" evidence="13"/>
<dbReference type="InterPro" id="IPR012301">
    <property type="entry name" value="Malic_N_dom"/>
</dbReference>
<dbReference type="SUPFAM" id="SSF53659">
    <property type="entry name" value="Isocitrate/Isopropylmalate dehydrogenase-like"/>
    <property type="match status" value="1"/>
</dbReference>
<evidence type="ECO:0000313" key="13">
    <source>
        <dbReference type="EMBL" id="MBB4632358.1"/>
    </source>
</evidence>
<sequence>MSKGSSIKFSDQEALQFHSQGRPGKIEIISSKPMATQRDLSLAYSPGVAVPVQAIAADPVLAYDYTAKGNLVAVISNGTAILGLGNLGALASKPVMEGKAVLFKRFADVDAIDIELDSEDVDRLVSAISLMEPSFGGINLEDIASPDCFIIESRLREIMNIPVFHDDQHGTAIIASAGLINALRITGKSIKDVKMVVNGAGAAAIACAELIIAMGMPRTNVRMCDREGVIHKDRHDLNQWKSAYAIETEERTLLDAMKGADVFLGLSAAGAVTPEMVKAMAPNPIIFAMANPVPEILPEEAHAVRSDAIIATGRSDYPNQVNNVLGFPYIFRGALDVRATTINEEMKIAAAEALADLARETVPDEVAVAYGKQPVFGPEYIIPAPFDPRLIEAIPLAVARAAMRTGVAQRPIIDEDAYRSELRARLNPTTAVLSNSYDAAKANPKRIVFAEGEEETVLRAAITIKNAGYGIPVLVGRDDRVKDGLRKLGIEDAASFEIHNSRISPLVPGMAEHLYRRLQRKGVLYRDAQRMVNQDRNIFGALLVALGHGDVLVTGVTRHFSQTMSQVEQVIDPAPRHIPFGIHLVVGRSDSFLIADTTVNERPTAEQLADIAEQTANVARRMGKTPRVAFLSYSNFGNPPGEITTVLRDAVAVLDDRRVGFEYEGEMSADVALNRDMAKLYPFSRLTGPANVLIMPGLHSANISAKLLKELGGGRVFGPLLMGMSKPVQIVPMTSTTSDLVTMAVLAASGVVD</sequence>
<dbReference type="FunFam" id="3.40.50.10380:FF:000003">
    <property type="entry name" value="NADP-dependent malic enzyme"/>
    <property type="match status" value="1"/>
</dbReference>
<dbReference type="InterPro" id="IPR037062">
    <property type="entry name" value="Malic_N_dom_sf"/>
</dbReference>
<feature type="binding site" evidence="10">
    <location>
        <position position="167"/>
    </location>
    <ligand>
        <name>a divalent metal cation</name>
        <dbReference type="ChEBI" id="CHEBI:60240"/>
    </ligand>
</feature>
<dbReference type="InterPro" id="IPR002505">
    <property type="entry name" value="PTA_PTB"/>
</dbReference>
<dbReference type="Gene3D" id="3.40.50.720">
    <property type="entry name" value="NAD(P)-binding Rossmann-like Domain"/>
    <property type="match status" value="1"/>
</dbReference>
<dbReference type="Pfam" id="PF03949">
    <property type="entry name" value="Malic_M"/>
    <property type="match status" value="1"/>
</dbReference>
<dbReference type="Pfam" id="PF00390">
    <property type="entry name" value="malic"/>
    <property type="match status" value="1"/>
</dbReference>
<reference evidence="13 14" key="1">
    <citation type="submission" date="2020-08" db="EMBL/GenBank/DDBJ databases">
        <title>Genomic Encyclopedia of Type Strains, Phase IV (KMG-IV): sequencing the most valuable type-strain genomes for metagenomic binning, comparative biology and taxonomic classification.</title>
        <authorList>
            <person name="Goeker M."/>
        </authorList>
    </citation>
    <scope>NUCLEOTIDE SEQUENCE [LARGE SCALE GENOMIC DNA]</scope>
    <source>
        <strain evidence="13 14">DSM 17328</strain>
    </source>
</reference>
<evidence type="ECO:0000259" key="12">
    <source>
        <dbReference type="SMART" id="SM01274"/>
    </source>
</evidence>
<feature type="active site" description="Proton acceptor" evidence="8">
    <location>
        <position position="99"/>
    </location>
</feature>
<dbReference type="SMART" id="SM00919">
    <property type="entry name" value="Malic_M"/>
    <property type="match status" value="1"/>
</dbReference>
<organism evidence="13 14">
    <name type="scientific">Sphingosinicella soli</name>
    <dbReference type="NCBI Taxonomy" id="333708"/>
    <lineage>
        <taxon>Bacteria</taxon>
        <taxon>Pseudomonadati</taxon>
        <taxon>Pseudomonadota</taxon>
        <taxon>Alphaproteobacteria</taxon>
        <taxon>Sphingomonadales</taxon>
        <taxon>Sphingosinicellaceae</taxon>
        <taxon>Sphingosinicella</taxon>
    </lineage>
</organism>
<evidence type="ECO:0000256" key="10">
    <source>
        <dbReference type="PIRSR" id="PIRSR036684-3"/>
    </source>
</evidence>
<feature type="domain" description="Malic enzyme NAD-binding" evidence="11">
    <location>
        <begin position="168"/>
        <end position="403"/>
    </location>
</feature>
<dbReference type="Gene3D" id="3.40.50.10380">
    <property type="entry name" value="Malic enzyme, N-terminal domain"/>
    <property type="match status" value="1"/>
</dbReference>
<protein>
    <submittedName>
        <fullName evidence="13">Malate dehydrogenase (Oxaloacetate-decarboxylating)(NADP+)</fullName>
        <ecNumber evidence="13">1.1.1.40</ecNumber>
    </submittedName>
</protein>
<dbReference type="InterPro" id="IPR042113">
    <property type="entry name" value="P_AcTrfase_dom1"/>
</dbReference>
<dbReference type="GO" id="GO:0006108">
    <property type="term" value="P:malate metabolic process"/>
    <property type="evidence" value="ECO:0007669"/>
    <property type="project" value="InterPro"/>
</dbReference>
<dbReference type="Proteomes" id="UP000566324">
    <property type="component" value="Unassembled WGS sequence"/>
</dbReference>
<dbReference type="GO" id="GO:0051287">
    <property type="term" value="F:NAD binding"/>
    <property type="evidence" value="ECO:0007669"/>
    <property type="project" value="InterPro"/>
</dbReference>
<dbReference type="Gene3D" id="3.40.50.10950">
    <property type="match status" value="1"/>
</dbReference>
<dbReference type="InterPro" id="IPR051674">
    <property type="entry name" value="Malate_Decarboxylase"/>
</dbReference>
<keyword evidence="6 13" id="KW-0560">Oxidoreductase</keyword>
<dbReference type="SUPFAM" id="SSF51735">
    <property type="entry name" value="NAD(P)-binding Rossmann-fold domains"/>
    <property type="match status" value="1"/>
</dbReference>
<evidence type="ECO:0000256" key="8">
    <source>
        <dbReference type="PIRSR" id="PIRSR036684-1"/>
    </source>
</evidence>
<dbReference type="CDD" id="cd05311">
    <property type="entry name" value="NAD_bind_2_malic_enz"/>
    <property type="match status" value="1"/>
</dbReference>
<evidence type="ECO:0000256" key="1">
    <source>
        <dbReference type="ARBA" id="ARBA00001936"/>
    </source>
</evidence>